<protein>
    <recommendedName>
        <fullName evidence="3">DUF2380 domain-containing protein</fullName>
    </recommendedName>
</protein>
<dbReference type="Pfam" id="PF11684">
    <property type="entry name" value="DUF3280"/>
    <property type="match status" value="1"/>
</dbReference>
<dbReference type="EMBL" id="QFCQ01000016">
    <property type="protein sequence ID" value="RDW13995.1"/>
    <property type="molecule type" value="Genomic_DNA"/>
</dbReference>
<evidence type="ECO:0000313" key="1">
    <source>
        <dbReference type="EMBL" id="RDW13995.1"/>
    </source>
</evidence>
<dbReference type="InterPro" id="IPR021698">
    <property type="entry name" value="DUF3280"/>
</dbReference>
<evidence type="ECO:0000313" key="2">
    <source>
        <dbReference type="Proteomes" id="UP000256679"/>
    </source>
</evidence>
<sequence length="187" mass="20698">MAAETAPRFSLPFPPPRPRLLTGGINMRPHAFVLALAATLASPAFAQAESLAILPVKLLDTSHEARDQAQDHERRLELLAKVLASGMAGQRIERTEVERACSPQTTDCLVKLLRDRGAERGLFVVVQKTSTLILQIFADLVDIRNEKLLVHKELNFRGDNDEAWRRAGEFLARQLEAAPDGASSRVR</sequence>
<evidence type="ECO:0008006" key="3">
    <source>
        <dbReference type="Google" id="ProtNLM"/>
    </source>
</evidence>
<dbReference type="AlphaFoldDB" id="A0A3D8PFL9"/>
<comment type="caution">
    <text evidence="1">The sequence shown here is derived from an EMBL/GenBank/DDBJ whole genome shotgun (WGS) entry which is preliminary data.</text>
</comment>
<accession>A0A3D8PFL9</accession>
<name>A0A3D8PFL9_9RHOB</name>
<dbReference type="Proteomes" id="UP000256679">
    <property type="component" value="Unassembled WGS sequence"/>
</dbReference>
<keyword evidence="2" id="KW-1185">Reference proteome</keyword>
<reference evidence="1 2" key="1">
    <citation type="submission" date="2018-05" db="EMBL/GenBank/DDBJ databases">
        <title>Whole genome sequencing of Paracoccus thiocyanatus SST.</title>
        <authorList>
            <person name="Ghosh W."/>
            <person name="Rameez M.J."/>
            <person name="Roy C."/>
        </authorList>
    </citation>
    <scope>NUCLEOTIDE SEQUENCE [LARGE SCALE GENOMIC DNA]</scope>
    <source>
        <strain evidence="1 2">SST</strain>
    </source>
</reference>
<gene>
    <name evidence="1" type="ORF">DIE28_04855</name>
</gene>
<proteinExistence type="predicted"/>
<organism evidence="1 2">
    <name type="scientific">Paracoccus thiocyanatus</name>
    <dbReference type="NCBI Taxonomy" id="34006"/>
    <lineage>
        <taxon>Bacteria</taxon>
        <taxon>Pseudomonadati</taxon>
        <taxon>Pseudomonadota</taxon>
        <taxon>Alphaproteobacteria</taxon>
        <taxon>Rhodobacterales</taxon>
        <taxon>Paracoccaceae</taxon>
        <taxon>Paracoccus</taxon>
    </lineage>
</organism>